<dbReference type="SMART" id="SM00448">
    <property type="entry name" value="REC"/>
    <property type="match status" value="1"/>
</dbReference>
<dbReference type="Proteomes" id="UP000461010">
    <property type="component" value="Unassembled WGS sequence"/>
</dbReference>
<comment type="caution">
    <text evidence="6">The sequence shown here is derived from an EMBL/GenBank/DDBJ whole genome shotgun (WGS) entry which is preliminary data.</text>
</comment>
<accession>A0A6L4WMW5</accession>
<dbReference type="InterPro" id="IPR050469">
    <property type="entry name" value="Diguanylate_Cyclase"/>
</dbReference>
<dbReference type="SUPFAM" id="SSF52172">
    <property type="entry name" value="CheY-like"/>
    <property type="match status" value="1"/>
</dbReference>
<dbReference type="RefSeq" id="WP_152192307.1">
    <property type="nucleotide sequence ID" value="NZ_WFKI01000092.1"/>
</dbReference>
<keyword evidence="3" id="KW-0597">Phosphoprotein</keyword>
<dbReference type="GO" id="GO:0000160">
    <property type="term" value="P:phosphorelay signal transduction system"/>
    <property type="evidence" value="ECO:0007669"/>
    <property type="project" value="InterPro"/>
</dbReference>
<dbReference type="Pfam" id="PF00990">
    <property type="entry name" value="GGDEF"/>
    <property type="match status" value="1"/>
</dbReference>
<dbReference type="GO" id="GO:0052621">
    <property type="term" value="F:diguanylate cyclase activity"/>
    <property type="evidence" value="ECO:0007669"/>
    <property type="project" value="UniProtKB-EC"/>
</dbReference>
<protein>
    <recommendedName>
        <fullName evidence="1">diguanylate cyclase</fullName>
        <ecNumber evidence="1">2.7.7.65</ecNumber>
    </recommendedName>
</protein>
<keyword evidence="8" id="KW-1185">Reference proteome</keyword>
<dbReference type="PANTHER" id="PTHR45138:SF9">
    <property type="entry name" value="DIGUANYLATE CYCLASE DGCM-RELATED"/>
    <property type="match status" value="1"/>
</dbReference>
<dbReference type="AlphaFoldDB" id="A0A6L4WMW5"/>
<dbReference type="InterPro" id="IPR029787">
    <property type="entry name" value="Nucleotide_cyclase"/>
</dbReference>
<dbReference type="EMBL" id="WFKJ01000084">
    <property type="protein sequence ID" value="KAB7886211.1"/>
    <property type="molecule type" value="Genomic_DNA"/>
</dbReference>
<evidence type="ECO:0000313" key="9">
    <source>
        <dbReference type="Proteomes" id="UP000472839"/>
    </source>
</evidence>
<dbReference type="InterPro" id="IPR001789">
    <property type="entry name" value="Sig_transdc_resp-reg_receiver"/>
</dbReference>
<evidence type="ECO:0000313" key="7">
    <source>
        <dbReference type="EMBL" id="KAB7886211.1"/>
    </source>
</evidence>
<evidence type="ECO:0000313" key="8">
    <source>
        <dbReference type="Proteomes" id="UP000461010"/>
    </source>
</evidence>
<feature type="domain" description="GGDEF" evidence="5">
    <location>
        <begin position="204"/>
        <end position="334"/>
    </location>
</feature>
<comment type="catalytic activity">
    <reaction evidence="2">
        <text>2 GTP = 3',3'-c-di-GMP + 2 diphosphate</text>
        <dbReference type="Rhea" id="RHEA:24898"/>
        <dbReference type="ChEBI" id="CHEBI:33019"/>
        <dbReference type="ChEBI" id="CHEBI:37565"/>
        <dbReference type="ChEBI" id="CHEBI:58805"/>
        <dbReference type="EC" id="2.7.7.65"/>
    </reaction>
</comment>
<gene>
    <name evidence="7" type="ORF">GBG18_14760</name>
    <name evidence="6" type="ORF">GBG19_16185</name>
</gene>
<dbReference type="EC" id="2.7.7.65" evidence="1"/>
<dbReference type="PANTHER" id="PTHR45138">
    <property type="entry name" value="REGULATORY COMPONENTS OF SENSORY TRANSDUCTION SYSTEM"/>
    <property type="match status" value="1"/>
</dbReference>
<feature type="domain" description="Response regulatory" evidence="4">
    <location>
        <begin position="14"/>
        <end position="129"/>
    </location>
</feature>
<proteinExistence type="predicted"/>
<dbReference type="InterPro" id="IPR000160">
    <property type="entry name" value="GGDEF_dom"/>
</dbReference>
<dbReference type="Proteomes" id="UP000472839">
    <property type="component" value="Unassembled WGS sequence"/>
</dbReference>
<dbReference type="EMBL" id="WFKK01000100">
    <property type="protein sequence ID" value="KAB7883138.1"/>
    <property type="molecule type" value="Genomic_DNA"/>
</dbReference>
<dbReference type="NCBIfam" id="TIGR00254">
    <property type="entry name" value="GGDEF"/>
    <property type="match status" value="1"/>
</dbReference>
<evidence type="ECO:0000259" key="4">
    <source>
        <dbReference type="PROSITE" id="PS50110"/>
    </source>
</evidence>
<dbReference type="InterPro" id="IPR043128">
    <property type="entry name" value="Rev_trsase/Diguanyl_cyclase"/>
</dbReference>
<organism evidence="6 9">
    <name type="scientific">Poseidonibacter ostreae</name>
    <dbReference type="NCBI Taxonomy" id="2654171"/>
    <lineage>
        <taxon>Bacteria</taxon>
        <taxon>Pseudomonadati</taxon>
        <taxon>Campylobacterota</taxon>
        <taxon>Epsilonproteobacteria</taxon>
        <taxon>Campylobacterales</taxon>
        <taxon>Arcobacteraceae</taxon>
        <taxon>Poseidonibacter</taxon>
    </lineage>
</organism>
<dbReference type="CDD" id="cd01949">
    <property type="entry name" value="GGDEF"/>
    <property type="match status" value="1"/>
</dbReference>
<dbReference type="SMART" id="SM00267">
    <property type="entry name" value="GGDEF"/>
    <property type="match status" value="1"/>
</dbReference>
<dbReference type="Pfam" id="PF00072">
    <property type="entry name" value="Response_reg"/>
    <property type="match status" value="1"/>
</dbReference>
<reference evidence="8 9" key="1">
    <citation type="submission" date="2019-10" db="EMBL/GenBank/DDBJ databases">
        <title>Poseidonibacter ostreae sp. nov., isolated from the gut of the Ostrea denselamellosa.</title>
        <authorList>
            <person name="Choi A."/>
        </authorList>
    </citation>
    <scope>NUCLEOTIDE SEQUENCE [LARGE SCALE GENOMIC DNA]</scope>
    <source>
        <strain evidence="6 9">SJOD-M-33</strain>
        <strain evidence="7 8">SJOD-M-5</strain>
    </source>
</reference>
<dbReference type="SUPFAM" id="SSF55073">
    <property type="entry name" value="Nucleotide cyclase"/>
    <property type="match status" value="1"/>
</dbReference>
<dbReference type="Gene3D" id="3.30.70.270">
    <property type="match status" value="1"/>
</dbReference>
<feature type="modified residue" description="4-aspartylphosphate" evidence="3">
    <location>
        <position position="64"/>
    </location>
</feature>
<dbReference type="PROSITE" id="PS50110">
    <property type="entry name" value="RESPONSE_REGULATORY"/>
    <property type="match status" value="1"/>
</dbReference>
<evidence type="ECO:0000259" key="5">
    <source>
        <dbReference type="PROSITE" id="PS50887"/>
    </source>
</evidence>
<name>A0A6L4WMW5_9BACT</name>
<evidence type="ECO:0000256" key="3">
    <source>
        <dbReference type="PROSITE-ProRule" id="PRU00169"/>
    </source>
</evidence>
<dbReference type="Gene3D" id="3.40.50.2300">
    <property type="match status" value="1"/>
</dbReference>
<dbReference type="FunFam" id="3.30.70.270:FF:000001">
    <property type="entry name" value="Diguanylate cyclase domain protein"/>
    <property type="match status" value="1"/>
</dbReference>
<evidence type="ECO:0000256" key="2">
    <source>
        <dbReference type="ARBA" id="ARBA00034247"/>
    </source>
</evidence>
<sequence>MKTLINKIKLENKKVLYVEDDDDIRESTIVTLKLFKMDVIVAKNGLDGIAAYKENQNIDVLLTDIKMPKLDGLSMIEEIKKFEPTLPTVVVTGHTELNFLRKAIELGVSSYVNKPIDIYQLRDALIKSIEPYLLKTMLLQKNKELEILNKELELKVIERTKALGDINKKLELVASTDFLTNIPNRKYIFELGEKLISISKREKKYFSVLLFDIDFFKKVNDTYGHQIGDEVLKFITSQVTSTLRESDTLGRIGGEEFLILLNGTSKNGLNQLSEKIRLKVQNNPYKNKGILIPVTISIGIASLNQQNNTLKKLYIKADNAMYQAKKDGRNCIRC</sequence>
<dbReference type="InterPro" id="IPR011006">
    <property type="entry name" value="CheY-like_superfamily"/>
</dbReference>
<evidence type="ECO:0000313" key="6">
    <source>
        <dbReference type="EMBL" id="KAB7883138.1"/>
    </source>
</evidence>
<dbReference type="PROSITE" id="PS50887">
    <property type="entry name" value="GGDEF"/>
    <property type="match status" value="1"/>
</dbReference>
<evidence type="ECO:0000256" key="1">
    <source>
        <dbReference type="ARBA" id="ARBA00012528"/>
    </source>
</evidence>